<accession>A0A3E1KCA3</accession>
<dbReference type="InterPro" id="IPR029063">
    <property type="entry name" value="SAM-dependent_MTases_sf"/>
</dbReference>
<name>A0A3E1KCA3_9GAMM</name>
<dbReference type="EMBL" id="QUZK01000012">
    <property type="protein sequence ID" value="RFF32339.1"/>
    <property type="molecule type" value="Genomic_DNA"/>
</dbReference>
<gene>
    <name evidence="1" type="ORF">DZC52_02435</name>
</gene>
<organism evidence="1 2">
    <name type="scientific">Wenzhouxiangella sediminis</name>
    <dbReference type="NCBI Taxonomy" id="1792836"/>
    <lineage>
        <taxon>Bacteria</taxon>
        <taxon>Pseudomonadati</taxon>
        <taxon>Pseudomonadota</taxon>
        <taxon>Gammaproteobacteria</taxon>
        <taxon>Chromatiales</taxon>
        <taxon>Wenzhouxiangellaceae</taxon>
        <taxon>Wenzhouxiangella</taxon>
    </lineage>
</organism>
<proteinExistence type="predicted"/>
<reference evidence="1 2" key="1">
    <citation type="submission" date="2018-08" db="EMBL/GenBank/DDBJ databases">
        <title>Wenzhouxiangella salilacus sp. nov., a novel bacterium isolated from a saline lake in Xinjiang Province, China.</title>
        <authorList>
            <person name="Han S."/>
        </authorList>
    </citation>
    <scope>NUCLEOTIDE SEQUENCE [LARGE SCALE GENOMIC DNA]</scope>
    <source>
        <strain evidence="1 2">XDB06</strain>
    </source>
</reference>
<dbReference type="OrthoDB" id="9805585at2"/>
<dbReference type="AlphaFoldDB" id="A0A3E1KCA3"/>
<protein>
    <submittedName>
        <fullName evidence="1">Methyltransferase type 12</fullName>
    </submittedName>
</protein>
<evidence type="ECO:0000313" key="1">
    <source>
        <dbReference type="EMBL" id="RFF32339.1"/>
    </source>
</evidence>
<dbReference type="GO" id="GO:0008168">
    <property type="term" value="F:methyltransferase activity"/>
    <property type="evidence" value="ECO:0007669"/>
    <property type="project" value="UniProtKB-KW"/>
</dbReference>
<sequence length="203" mass="21618">MEGNGKAATRRTTRSIDFFRGFLRSPGDVGSIIPSSRFLERRIINTSEVASARTVVELGPGTGGTTRAILAAMPEDARLLTIELDPQFSTILEGFGDSRLIPHTGSAVDLADILAQHGLGAPDVVISGIPFSTMPREIGLAIIAAVRDNLAPGGRFVAYQFRGAVGRLGKEVIGEPAVELEVLNIPPMRFYTWQVEKSSAATG</sequence>
<dbReference type="GO" id="GO:0032259">
    <property type="term" value="P:methylation"/>
    <property type="evidence" value="ECO:0007669"/>
    <property type="project" value="UniProtKB-KW"/>
</dbReference>
<dbReference type="CDD" id="cd02440">
    <property type="entry name" value="AdoMet_MTases"/>
    <property type="match status" value="1"/>
</dbReference>
<dbReference type="SUPFAM" id="SSF53335">
    <property type="entry name" value="S-adenosyl-L-methionine-dependent methyltransferases"/>
    <property type="match status" value="1"/>
</dbReference>
<keyword evidence="1" id="KW-0489">Methyltransferase</keyword>
<dbReference type="Proteomes" id="UP000260351">
    <property type="component" value="Unassembled WGS sequence"/>
</dbReference>
<comment type="caution">
    <text evidence="1">The sequence shown here is derived from an EMBL/GenBank/DDBJ whole genome shotgun (WGS) entry which is preliminary data.</text>
</comment>
<keyword evidence="2" id="KW-1185">Reference proteome</keyword>
<keyword evidence="1" id="KW-0808">Transferase</keyword>
<dbReference type="Gene3D" id="3.40.50.150">
    <property type="entry name" value="Vaccinia Virus protein VP39"/>
    <property type="match status" value="1"/>
</dbReference>
<dbReference type="RefSeq" id="WP_116649521.1">
    <property type="nucleotide sequence ID" value="NZ_QUZK01000012.1"/>
</dbReference>
<evidence type="ECO:0000313" key="2">
    <source>
        <dbReference type="Proteomes" id="UP000260351"/>
    </source>
</evidence>